<comment type="subcellular location">
    <subcellularLocation>
        <location evidence="1">Membrane</location>
        <topology evidence="1">Multi-pass membrane protein</topology>
    </subcellularLocation>
</comment>
<keyword evidence="8" id="KW-1185">Reference proteome</keyword>
<feature type="transmembrane region" description="Helical" evidence="5">
    <location>
        <begin position="42"/>
        <end position="66"/>
    </location>
</feature>
<evidence type="ECO:0000256" key="5">
    <source>
        <dbReference type="SAM" id="Phobius"/>
    </source>
</evidence>
<keyword evidence="2 5" id="KW-0812">Transmembrane</keyword>
<evidence type="ECO:0000256" key="2">
    <source>
        <dbReference type="ARBA" id="ARBA00022692"/>
    </source>
</evidence>
<feature type="domain" description="RDD" evidence="6">
    <location>
        <begin position="35"/>
        <end position="182"/>
    </location>
</feature>
<name>Q0AL82_MARMM</name>
<protein>
    <submittedName>
        <fullName evidence="7">RDD domain containing protein</fullName>
    </submittedName>
</protein>
<dbReference type="AlphaFoldDB" id="Q0AL82"/>
<organism evidence="7 8">
    <name type="scientific">Maricaulis maris (strain MCS10)</name>
    <name type="common">Caulobacter maris</name>
    <dbReference type="NCBI Taxonomy" id="394221"/>
    <lineage>
        <taxon>Bacteria</taxon>
        <taxon>Pseudomonadati</taxon>
        <taxon>Pseudomonadota</taxon>
        <taxon>Alphaproteobacteria</taxon>
        <taxon>Maricaulales</taxon>
        <taxon>Maricaulaceae</taxon>
        <taxon>Maricaulis</taxon>
    </lineage>
</organism>
<dbReference type="Pfam" id="PF06271">
    <property type="entry name" value="RDD"/>
    <property type="match status" value="1"/>
</dbReference>
<evidence type="ECO:0000256" key="1">
    <source>
        <dbReference type="ARBA" id="ARBA00004141"/>
    </source>
</evidence>
<keyword evidence="3 5" id="KW-1133">Transmembrane helix</keyword>
<reference evidence="7 8" key="1">
    <citation type="submission" date="2006-08" db="EMBL/GenBank/DDBJ databases">
        <title>Complete sequence of Maricaulis maris MCS10.</title>
        <authorList>
            <consortium name="US DOE Joint Genome Institute"/>
            <person name="Copeland A."/>
            <person name="Lucas S."/>
            <person name="Lapidus A."/>
            <person name="Barry K."/>
            <person name="Detter J.C."/>
            <person name="Glavina del Rio T."/>
            <person name="Hammon N."/>
            <person name="Israni S."/>
            <person name="Dalin E."/>
            <person name="Tice H."/>
            <person name="Pitluck S."/>
            <person name="Saunders E."/>
            <person name="Brettin T."/>
            <person name="Bruce D."/>
            <person name="Han C."/>
            <person name="Tapia R."/>
            <person name="Gilna P."/>
            <person name="Schmutz J."/>
            <person name="Larimer F."/>
            <person name="Land M."/>
            <person name="Hauser L."/>
            <person name="Kyrpides N."/>
            <person name="Mikhailova N."/>
            <person name="Viollier P."/>
            <person name="Stephens C."/>
            <person name="Richardson P."/>
        </authorList>
    </citation>
    <scope>NUCLEOTIDE SEQUENCE [LARGE SCALE GENOMIC DNA]</scope>
    <source>
        <strain evidence="7 8">MCS10</strain>
    </source>
</reference>
<evidence type="ECO:0000313" key="8">
    <source>
        <dbReference type="Proteomes" id="UP000001964"/>
    </source>
</evidence>
<evidence type="ECO:0000259" key="6">
    <source>
        <dbReference type="Pfam" id="PF06271"/>
    </source>
</evidence>
<sequence>MAMQETPAQVARRLDSNRRWFDLVPPEGVPIRFEVAGLAARFGAQLLDILITTVVVIAVLILLALLPFNLEPLIASLAAILMLVIRAPYYILTELFWNGRTVGKRAAGLRVLGADGRGLTTHAVVARNLLKEVEIFMPGSLLLASGGLGTFWNVVLLVWIIIVLAVPLTNRKRQRLGDLIANTYVTSRPRSVLLPDLSGGSKAAAFDFTAAQMEHYGRFELQTLERLLRADTASASSEERRRESLVQVAAQIRRKIGYEEAVPPARAEEFLRAFYTAQRAFLEQKRVFGEVRDDKHHRTEDADQTS</sequence>
<evidence type="ECO:0000256" key="3">
    <source>
        <dbReference type="ARBA" id="ARBA00022989"/>
    </source>
</evidence>
<feature type="transmembrane region" description="Helical" evidence="5">
    <location>
        <begin position="73"/>
        <end position="92"/>
    </location>
</feature>
<dbReference type="PANTHER" id="PTHR38480">
    <property type="entry name" value="SLR0254 PROTEIN"/>
    <property type="match status" value="1"/>
</dbReference>
<feature type="transmembrane region" description="Helical" evidence="5">
    <location>
        <begin position="141"/>
        <end position="166"/>
    </location>
</feature>
<gene>
    <name evidence="7" type="ordered locus">Mmar10_2675</name>
</gene>
<evidence type="ECO:0000313" key="7">
    <source>
        <dbReference type="EMBL" id="ABI66961.1"/>
    </source>
</evidence>
<dbReference type="GO" id="GO:0016020">
    <property type="term" value="C:membrane"/>
    <property type="evidence" value="ECO:0007669"/>
    <property type="project" value="UniProtKB-SubCell"/>
</dbReference>
<dbReference type="RefSeq" id="WP_011644605.1">
    <property type="nucleotide sequence ID" value="NC_008347.1"/>
</dbReference>
<dbReference type="Proteomes" id="UP000001964">
    <property type="component" value="Chromosome"/>
</dbReference>
<evidence type="ECO:0000256" key="4">
    <source>
        <dbReference type="ARBA" id="ARBA00023136"/>
    </source>
</evidence>
<keyword evidence="4 5" id="KW-0472">Membrane</keyword>
<dbReference type="PANTHER" id="PTHR38480:SF1">
    <property type="entry name" value="SLR0254 PROTEIN"/>
    <property type="match status" value="1"/>
</dbReference>
<dbReference type="KEGG" id="mmr:Mmar10_2675"/>
<dbReference type="InterPro" id="IPR010432">
    <property type="entry name" value="RDD"/>
</dbReference>
<dbReference type="EMBL" id="CP000449">
    <property type="protein sequence ID" value="ABI66961.1"/>
    <property type="molecule type" value="Genomic_DNA"/>
</dbReference>
<accession>Q0AL82</accession>
<proteinExistence type="predicted"/>
<dbReference type="STRING" id="394221.Mmar10_2675"/>
<dbReference type="HOGENOM" id="CLU_054176_1_0_5"/>
<dbReference type="eggNOG" id="COG1714">
    <property type="taxonomic scope" value="Bacteria"/>
</dbReference>